<evidence type="ECO:0000259" key="1">
    <source>
        <dbReference type="PROSITE" id="PS51186"/>
    </source>
</evidence>
<dbReference type="SUPFAM" id="SSF55729">
    <property type="entry name" value="Acyl-CoA N-acyltransferases (Nat)"/>
    <property type="match status" value="1"/>
</dbReference>
<dbReference type="CDD" id="cd04301">
    <property type="entry name" value="NAT_SF"/>
    <property type="match status" value="1"/>
</dbReference>
<dbReference type="InterPro" id="IPR000182">
    <property type="entry name" value="GNAT_dom"/>
</dbReference>
<reference evidence="2 3" key="1">
    <citation type="submission" date="2023-07" db="EMBL/GenBank/DDBJ databases">
        <title>Sorghum-associated microbial communities from plants grown in Nebraska, USA.</title>
        <authorList>
            <person name="Schachtman D."/>
        </authorList>
    </citation>
    <scope>NUCLEOTIDE SEQUENCE [LARGE SCALE GENOMIC DNA]</scope>
    <source>
        <strain evidence="2 3">BE211</strain>
    </source>
</reference>
<evidence type="ECO:0000313" key="2">
    <source>
        <dbReference type="EMBL" id="MDR7073060.1"/>
    </source>
</evidence>
<organism evidence="2 3">
    <name type="scientific">Fictibacillus barbaricus</name>
    <dbReference type="NCBI Taxonomy" id="182136"/>
    <lineage>
        <taxon>Bacteria</taxon>
        <taxon>Bacillati</taxon>
        <taxon>Bacillota</taxon>
        <taxon>Bacilli</taxon>
        <taxon>Bacillales</taxon>
        <taxon>Fictibacillaceae</taxon>
        <taxon>Fictibacillus</taxon>
    </lineage>
</organism>
<keyword evidence="3" id="KW-1185">Reference proteome</keyword>
<dbReference type="Proteomes" id="UP001258181">
    <property type="component" value="Unassembled WGS sequence"/>
</dbReference>
<comment type="caution">
    <text evidence="2">The sequence shown here is derived from an EMBL/GenBank/DDBJ whole genome shotgun (WGS) entry which is preliminary data.</text>
</comment>
<dbReference type="EMBL" id="JAVDWA010000003">
    <property type="protein sequence ID" value="MDR7073060.1"/>
    <property type="molecule type" value="Genomic_DNA"/>
</dbReference>
<dbReference type="PROSITE" id="PS51186">
    <property type="entry name" value="GNAT"/>
    <property type="match status" value="1"/>
</dbReference>
<sequence>MQLTFEQLEGKDVLEHEGLQALYGILFESPARMIEPPVSKNFRAWLVLSDDQAIGFKAGYELKPGKYYSWLGGVHPEYRKKGLAGSLMELQHGWCSTNGYQTIQTKTKNKWKSMLILNLKHGFDIIGTYTDSKGEPKIILEKNL</sequence>
<feature type="domain" description="N-acetyltransferase" evidence="1">
    <location>
        <begin position="3"/>
        <end position="144"/>
    </location>
</feature>
<dbReference type="Pfam" id="PF00583">
    <property type="entry name" value="Acetyltransf_1"/>
    <property type="match status" value="1"/>
</dbReference>
<dbReference type="Gene3D" id="3.40.630.30">
    <property type="match status" value="1"/>
</dbReference>
<dbReference type="InterPro" id="IPR016181">
    <property type="entry name" value="Acyl_CoA_acyltransferase"/>
</dbReference>
<name>A0ABU1U0R6_9BACL</name>
<evidence type="ECO:0000313" key="3">
    <source>
        <dbReference type="Proteomes" id="UP001258181"/>
    </source>
</evidence>
<protein>
    <submittedName>
        <fullName evidence="2">GNAT superfamily N-acetyltransferase</fullName>
    </submittedName>
</protein>
<accession>A0ABU1U0R6</accession>
<gene>
    <name evidence="2" type="ORF">J2X07_002046</name>
</gene>
<dbReference type="RefSeq" id="WP_310258531.1">
    <property type="nucleotide sequence ID" value="NZ_JAVDWA010000003.1"/>
</dbReference>
<proteinExistence type="predicted"/>